<dbReference type="GO" id="GO:0005634">
    <property type="term" value="C:nucleus"/>
    <property type="evidence" value="ECO:0007669"/>
    <property type="project" value="UniProtKB-SubCell"/>
</dbReference>
<organism evidence="6 7">
    <name type="scientific">Botrytis elliptica</name>
    <dbReference type="NCBI Taxonomy" id="278938"/>
    <lineage>
        <taxon>Eukaryota</taxon>
        <taxon>Fungi</taxon>
        <taxon>Dikarya</taxon>
        <taxon>Ascomycota</taxon>
        <taxon>Pezizomycotina</taxon>
        <taxon>Leotiomycetes</taxon>
        <taxon>Helotiales</taxon>
        <taxon>Sclerotiniaceae</taxon>
        <taxon>Botrytis</taxon>
    </lineage>
</organism>
<keyword evidence="2" id="KW-0479">Metal-binding</keyword>
<dbReference type="AlphaFoldDB" id="A0A4Z1JZZ0"/>
<name>A0A4Z1JZZ0_9HELO</name>
<keyword evidence="4" id="KW-0862">Zinc</keyword>
<dbReference type="EMBL" id="PQXM01000274">
    <property type="protein sequence ID" value="TGO74527.1"/>
    <property type="molecule type" value="Genomic_DNA"/>
</dbReference>
<reference evidence="6 7" key="1">
    <citation type="submission" date="2017-12" db="EMBL/GenBank/DDBJ databases">
        <title>Comparative genomics of Botrytis spp.</title>
        <authorList>
            <person name="Valero-Jimenez C.A."/>
            <person name="Tapia P."/>
            <person name="Veloso J."/>
            <person name="Silva-Moreno E."/>
            <person name="Staats M."/>
            <person name="Valdes J.H."/>
            <person name="Van Kan J.A.L."/>
        </authorList>
    </citation>
    <scope>NUCLEOTIDE SEQUENCE [LARGE SCALE GENOMIC DNA]</scope>
    <source>
        <strain evidence="6 7">Be9601</strain>
    </source>
</reference>
<dbReference type="SUPFAM" id="SSF53098">
    <property type="entry name" value="Ribonuclease H-like"/>
    <property type="match status" value="1"/>
</dbReference>
<evidence type="ECO:0008006" key="8">
    <source>
        <dbReference type="Google" id="ProtNLM"/>
    </source>
</evidence>
<dbReference type="InterPro" id="IPR012337">
    <property type="entry name" value="RNaseH-like_sf"/>
</dbReference>
<dbReference type="GO" id="GO:0008270">
    <property type="term" value="F:zinc ion binding"/>
    <property type="evidence" value="ECO:0007669"/>
    <property type="project" value="UniProtKB-KW"/>
</dbReference>
<evidence type="ECO:0000313" key="7">
    <source>
        <dbReference type="Proteomes" id="UP000297229"/>
    </source>
</evidence>
<sequence length="324" mass="37208">MTKSWNTTQFQSRHIERCSEYLSWKAKQPRTTAPLTDFFKNDDIPAEILFAEAIFTSTSNLSFYETPEWEAFFQRVKFTPPSRKVLSNKLLDTTYLSVKKQVSALADAASRIQFISDGSANIMKTRVENVSFMIGAQSFYWRSTAIDDGPQDAEFTLNHVAAAAREVTKGDLSKWHAFSSDTCSTQRKCWALMRDNPELKHIHSIPCDSHGLQLIFKDLLFPGKNQYGASIETVLGFFFKEANDIIVHFTKSSKELSLLRSIMVLNYKKIFALIKTVPTRWGTQVHMLESIQRVQLALQNYARHPNAVYQLDHILSNIMFWQKL</sequence>
<evidence type="ECO:0000313" key="6">
    <source>
        <dbReference type="EMBL" id="TGO74527.1"/>
    </source>
</evidence>
<gene>
    <name evidence="6" type="ORF">BELL_0275g00120</name>
</gene>
<keyword evidence="7" id="KW-1185">Reference proteome</keyword>
<accession>A0A4Z1JZZ0</accession>
<evidence type="ECO:0000256" key="3">
    <source>
        <dbReference type="ARBA" id="ARBA00022771"/>
    </source>
</evidence>
<evidence type="ECO:0000256" key="4">
    <source>
        <dbReference type="ARBA" id="ARBA00022833"/>
    </source>
</evidence>
<dbReference type="PANTHER" id="PTHR46481">
    <property type="entry name" value="ZINC FINGER BED DOMAIN-CONTAINING PROTEIN 4"/>
    <property type="match status" value="1"/>
</dbReference>
<dbReference type="Proteomes" id="UP000297229">
    <property type="component" value="Unassembled WGS sequence"/>
</dbReference>
<keyword evidence="3" id="KW-0863">Zinc-finger</keyword>
<proteinExistence type="predicted"/>
<evidence type="ECO:0000256" key="1">
    <source>
        <dbReference type="ARBA" id="ARBA00004123"/>
    </source>
</evidence>
<comment type="subcellular location">
    <subcellularLocation>
        <location evidence="1">Nucleus</location>
    </subcellularLocation>
</comment>
<comment type="caution">
    <text evidence="6">The sequence shown here is derived from an EMBL/GenBank/DDBJ whole genome shotgun (WGS) entry which is preliminary data.</text>
</comment>
<dbReference type="InterPro" id="IPR052035">
    <property type="entry name" value="ZnF_BED_domain_contain"/>
</dbReference>
<evidence type="ECO:0000256" key="5">
    <source>
        <dbReference type="ARBA" id="ARBA00023242"/>
    </source>
</evidence>
<dbReference type="PANTHER" id="PTHR46481:SF10">
    <property type="entry name" value="ZINC FINGER BED DOMAIN-CONTAINING PROTEIN 39"/>
    <property type="match status" value="1"/>
</dbReference>
<dbReference type="OrthoDB" id="4347799at2759"/>
<protein>
    <recommendedName>
        <fullName evidence="8">DUF659 domain-containing protein</fullName>
    </recommendedName>
</protein>
<keyword evidence="5" id="KW-0539">Nucleus</keyword>
<evidence type="ECO:0000256" key="2">
    <source>
        <dbReference type="ARBA" id="ARBA00022723"/>
    </source>
</evidence>